<keyword evidence="1" id="KW-0808">Transferase</keyword>
<dbReference type="AlphaFoldDB" id="A0A2P2KV76"/>
<dbReference type="GO" id="GO:0016779">
    <property type="term" value="F:nucleotidyltransferase activity"/>
    <property type="evidence" value="ECO:0007669"/>
    <property type="project" value="UniProtKB-KW"/>
</dbReference>
<name>A0A2P2KV76_RHIMU</name>
<evidence type="ECO:0000313" key="1">
    <source>
        <dbReference type="EMBL" id="MBX09644.1"/>
    </source>
</evidence>
<accession>A0A2P2KV76</accession>
<sequence length="161" mass="18880">MGIVTIKDVRPSNKTYEEKNASRCTENGTFQAPRWCFVHSYLLHYQDRITEISGKIIITTINIVPAYAYYSAQQDHDRQCPTDQHHKLQDTTGRASPTLRLLQLKLKILRDSTALERQRKGAGDGDCNGRSHRAIIHDPTRNQRWRLKGRHHWQRRCRFED</sequence>
<proteinExistence type="predicted"/>
<protein>
    <submittedName>
        <fullName evidence="1">Adenylyltransferase and sulfurtransferase MOCS3 Molybdenum cofactor synthesis protein 3</fullName>
    </submittedName>
</protein>
<organism evidence="1">
    <name type="scientific">Rhizophora mucronata</name>
    <name type="common">Asiatic mangrove</name>
    <dbReference type="NCBI Taxonomy" id="61149"/>
    <lineage>
        <taxon>Eukaryota</taxon>
        <taxon>Viridiplantae</taxon>
        <taxon>Streptophyta</taxon>
        <taxon>Embryophyta</taxon>
        <taxon>Tracheophyta</taxon>
        <taxon>Spermatophyta</taxon>
        <taxon>Magnoliopsida</taxon>
        <taxon>eudicotyledons</taxon>
        <taxon>Gunneridae</taxon>
        <taxon>Pentapetalae</taxon>
        <taxon>rosids</taxon>
        <taxon>fabids</taxon>
        <taxon>Malpighiales</taxon>
        <taxon>Rhizophoraceae</taxon>
        <taxon>Rhizophora</taxon>
    </lineage>
</organism>
<keyword evidence="1" id="KW-0548">Nucleotidyltransferase</keyword>
<reference evidence="1" key="1">
    <citation type="submission" date="2018-02" db="EMBL/GenBank/DDBJ databases">
        <title>Rhizophora mucronata_Transcriptome.</title>
        <authorList>
            <person name="Meera S.P."/>
            <person name="Sreeshan A."/>
            <person name="Augustine A."/>
        </authorList>
    </citation>
    <scope>NUCLEOTIDE SEQUENCE</scope>
    <source>
        <tissue evidence="1">Leaf</tissue>
    </source>
</reference>
<dbReference type="EMBL" id="GGEC01029160">
    <property type="protein sequence ID" value="MBX09644.1"/>
    <property type="molecule type" value="Transcribed_RNA"/>
</dbReference>